<proteinExistence type="predicted"/>
<protein>
    <submittedName>
        <fullName evidence="1">Uncharacterized protein</fullName>
    </submittedName>
</protein>
<evidence type="ECO:0000313" key="2">
    <source>
        <dbReference type="Proteomes" id="UP001234297"/>
    </source>
</evidence>
<organism evidence="1 2">
    <name type="scientific">Persea americana</name>
    <name type="common">Avocado</name>
    <dbReference type="NCBI Taxonomy" id="3435"/>
    <lineage>
        <taxon>Eukaryota</taxon>
        <taxon>Viridiplantae</taxon>
        <taxon>Streptophyta</taxon>
        <taxon>Embryophyta</taxon>
        <taxon>Tracheophyta</taxon>
        <taxon>Spermatophyta</taxon>
        <taxon>Magnoliopsida</taxon>
        <taxon>Magnoliidae</taxon>
        <taxon>Laurales</taxon>
        <taxon>Lauraceae</taxon>
        <taxon>Persea</taxon>
    </lineage>
</organism>
<name>A0ACC2M7B5_PERAE</name>
<keyword evidence="2" id="KW-1185">Reference proteome</keyword>
<dbReference type="Proteomes" id="UP001234297">
    <property type="component" value="Chromosome 5"/>
</dbReference>
<dbReference type="EMBL" id="CM056813">
    <property type="protein sequence ID" value="KAJ8641555.1"/>
    <property type="molecule type" value="Genomic_DNA"/>
</dbReference>
<gene>
    <name evidence="1" type="ORF">MRB53_018249</name>
</gene>
<comment type="caution">
    <text evidence="1">The sequence shown here is derived from an EMBL/GenBank/DDBJ whole genome shotgun (WGS) entry which is preliminary data.</text>
</comment>
<evidence type="ECO:0000313" key="1">
    <source>
        <dbReference type="EMBL" id="KAJ8641555.1"/>
    </source>
</evidence>
<sequence length="165" mass="17790">MAPVTNGLDLYKCHMLGVTVGLKCNKGKKLAYALTDEKGFFQAELPLSPSSSSPSPNCLARLLGGPKKLCSFKKNLVSKIVKAKDHDAYTISTPLTTFSTCPPNRSSYASKTKDPKIADTRAYGKSGGENGEFKSSKTVDIPLPPEWGFPPTSYYTPFIPIIGIP</sequence>
<accession>A0ACC2M7B5</accession>
<reference evidence="1 2" key="1">
    <citation type="journal article" date="2022" name="Hortic Res">
        <title>A haplotype resolved chromosomal level avocado genome allows analysis of novel avocado genes.</title>
        <authorList>
            <person name="Nath O."/>
            <person name="Fletcher S.J."/>
            <person name="Hayward A."/>
            <person name="Shaw L.M."/>
            <person name="Masouleh A.K."/>
            <person name="Furtado A."/>
            <person name="Henry R.J."/>
            <person name="Mitter N."/>
        </authorList>
    </citation>
    <scope>NUCLEOTIDE SEQUENCE [LARGE SCALE GENOMIC DNA]</scope>
    <source>
        <strain evidence="2">cv. Hass</strain>
    </source>
</reference>